<sequence length="300" mass="32851">MDRLTALSVFSTIVEQGSLSGAADKLDISRAKVSRYLAELETWMDTRLLHRTTRRLSLTSAGEQTLNVAHQLLGMTESLEHIRSQNSTELKGQLRLTTSLSLVESFLIDAVGKFIENWPQASIDILTTDDPVNLVESRIDLAIRITNDLEPNVVAKRIGECRSVVCAAPDYIKRRGKPADVQSLAYFNCLSFAYYGKAAWVFDGPNGPESVAISGNVSSNLSEVLLAATTKGHGISLQPVAAAKPLIESGQLVELLTEWEPKALGVYVVYANRKQVTPLQRGFIDFLAEEMAASPDWSSI</sequence>
<dbReference type="SUPFAM" id="SSF53850">
    <property type="entry name" value="Periplasmic binding protein-like II"/>
    <property type="match status" value="1"/>
</dbReference>
<name>A0ABV5HIF4_9VIBR</name>
<evidence type="ECO:0000259" key="5">
    <source>
        <dbReference type="PROSITE" id="PS50931"/>
    </source>
</evidence>
<evidence type="ECO:0000313" key="6">
    <source>
        <dbReference type="EMBL" id="MFB9133998.1"/>
    </source>
</evidence>
<dbReference type="InterPro" id="IPR005119">
    <property type="entry name" value="LysR_subst-bd"/>
</dbReference>
<dbReference type="InterPro" id="IPR058163">
    <property type="entry name" value="LysR-type_TF_proteobact-type"/>
</dbReference>
<keyword evidence="3" id="KW-0238">DNA-binding</keyword>
<keyword evidence="7" id="KW-1185">Reference proteome</keyword>
<dbReference type="PANTHER" id="PTHR30537">
    <property type="entry name" value="HTH-TYPE TRANSCRIPTIONAL REGULATOR"/>
    <property type="match status" value="1"/>
</dbReference>
<dbReference type="Gene3D" id="1.10.10.10">
    <property type="entry name" value="Winged helix-like DNA-binding domain superfamily/Winged helix DNA-binding domain"/>
    <property type="match status" value="1"/>
</dbReference>
<comment type="similarity">
    <text evidence="1">Belongs to the LysR transcriptional regulatory family.</text>
</comment>
<dbReference type="Proteomes" id="UP001589645">
    <property type="component" value="Unassembled WGS sequence"/>
</dbReference>
<organism evidence="6 7">
    <name type="scientific">Vibrio olivae</name>
    <dbReference type="NCBI Taxonomy" id="1243002"/>
    <lineage>
        <taxon>Bacteria</taxon>
        <taxon>Pseudomonadati</taxon>
        <taxon>Pseudomonadota</taxon>
        <taxon>Gammaproteobacteria</taxon>
        <taxon>Vibrionales</taxon>
        <taxon>Vibrionaceae</taxon>
        <taxon>Vibrio</taxon>
    </lineage>
</organism>
<comment type="caution">
    <text evidence="6">The sequence shown here is derived from an EMBL/GenBank/DDBJ whole genome shotgun (WGS) entry which is preliminary data.</text>
</comment>
<dbReference type="InterPro" id="IPR036390">
    <property type="entry name" value="WH_DNA-bd_sf"/>
</dbReference>
<dbReference type="Pfam" id="PF03466">
    <property type="entry name" value="LysR_substrate"/>
    <property type="match status" value="1"/>
</dbReference>
<gene>
    <name evidence="6" type="ORF">ACFFUV_03335</name>
</gene>
<dbReference type="InterPro" id="IPR000847">
    <property type="entry name" value="LysR_HTH_N"/>
</dbReference>
<dbReference type="Gene3D" id="3.40.190.290">
    <property type="match status" value="1"/>
</dbReference>
<dbReference type="PANTHER" id="PTHR30537:SF35">
    <property type="entry name" value="TRANSCRIPTIONAL REGULATORY PROTEIN"/>
    <property type="match status" value="1"/>
</dbReference>
<protein>
    <submittedName>
        <fullName evidence="6">LysR family transcriptional regulator</fullName>
    </submittedName>
</protein>
<dbReference type="Pfam" id="PF00126">
    <property type="entry name" value="HTH_1"/>
    <property type="match status" value="1"/>
</dbReference>
<dbReference type="EMBL" id="JBHMEP010000001">
    <property type="protein sequence ID" value="MFB9133998.1"/>
    <property type="molecule type" value="Genomic_DNA"/>
</dbReference>
<dbReference type="SUPFAM" id="SSF46785">
    <property type="entry name" value="Winged helix' DNA-binding domain"/>
    <property type="match status" value="1"/>
</dbReference>
<evidence type="ECO:0000256" key="1">
    <source>
        <dbReference type="ARBA" id="ARBA00009437"/>
    </source>
</evidence>
<keyword evidence="4" id="KW-0804">Transcription</keyword>
<evidence type="ECO:0000256" key="3">
    <source>
        <dbReference type="ARBA" id="ARBA00023125"/>
    </source>
</evidence>
<feature type="domain" description="HTH lysR-type" evidence="5">
    <location>
        <begin position="1"/>
        <end position="59"/>
    </location>
</feature>
<evidence type="ECO:0000256" key="4">
    <source>
        <dbReference type="ARBA" id="ARBA00023163"/>
    </source>
</evidence>
<dbReference type="CDD" id="cd08422">
    <property type="entry name" value="PBP2_CrgA_like"/>
    <property type="match status" value="1"/>
</dbReference>
<accession>A0ABV5HIF4</accession>
<dbReference type="InterPro" id="IPR036388">
    <property type="entry name" value="WH-like_DNA-bd_sf"/>
</dbReference>
<proteinExistence type="inferred from homology"/>
<evidence type="ECO:0000256" key="2">
    <source>
        <dbReference type="ARBA" id="ARBA00023015"/>
    </source>
</evidence>
<reference evidence="6 7" key="1">
    <citation type="submission" date="2024-09" db="EMBL/GenBank/DDBJ databases">
        <authorList>
            <person name="Sun Q."/>
            <person name="Mori K."/>
        </authorList>
    </citation>
    <scope>NUCLEOTIDE SEQUENCE [LARGE SCALE GENOMIC DNA]</scope>
    <source>
        <strain evidence="6 7">CECT 8064</strain>
    </source>
</reference>
<evidence type="ECO:0000313" key="7">
    <source>
        <dbReference type="Proteomes" id="UP001589645"/>
    </source>
</evidence>
<keyword evidence="2" id="KW-0805">Transcription regulation</keyword>
<dbReference type="PROSITE" id="PS50931">
    <property type="entry name" value="HTH_LYSR"/>
    <property type="match status" value="1"/>
</dbReference>
<dbReference type="RefSeq" id="WP_390189663.1">
    <property type="nucleotide sequence ID" value="NZ_JBHMEP010000001.1"/>
</dbReference>